<comment type="caution">
    <text evidence="3">The sequence shown here is derived from an EMBL/GenBank/DDBJ whole genome shotgun (WGS) entry which is preliminary data.</text>
</comment>
<reference evidence="3" key="1">
    <citation type="submission" date="2021-02" db="EMBL/GenBank/DDBJ databases">
        <authorList>
            <person name="Nowell W R."/>
        </authorList>
    </citation>
    <scope>NUCLEOTIDE SEQUENCE</scope>
</reference>
<dbReference type="PANTHER" id="PTHR48079">
    <property type="entry name" value="PROTEIN YEEZ"/>
    <property type="match status" value="1"/>
</dbReference>
<name>A0A815VKG3_ADIRI</name>
<dbReference type="Gene3D" id="3.40.50.720">
    <property type="entry name" value="NAD(P)-binding Rossmann-like Domain"/>
    <property type="match status" value="1"/>
</dbReference>
<proteinExistence type="predicted"/>
<sequence length="132" mass="14001">MSSSKETNIFLNGATGYIGGSILTALLNHSNASNFQITALIRGAESRIKKLELLGGVIALVGSNDSHDLIEKAASQADVVFHTANSSDDLPSTKSILSGLNQRTENKRSTAERLVVRRPPSGRPLTASRPCV</sequence>
<organism evidence="3 6">
    <name type="scientific">Adineta ricciae</name>
    <name type="common">Rotifer</name>
    <dbReference type="NCBI Taxonomy" id="249248"/>
    <lineage>
        <taxon>Eukaryota</taxon>
        <taxon>Metazoa</taxon>
        <taxon>Spiralia</taxon>
        <taxon>Gnathifera</taxon>
        <taxon>Rotifera</taxon>
        <taxon>Eurotatoria</taxon>
        <taxon>Bdelloidea</taxon>
        <taxon>Adinetida</taxon>
        <taxon>Adinetidae</taxon>
        <taxon>Adineta</taxon>
    </lineage>
</organism>
<accession>A0A815VKG3</accession>
<evidence type="ECO:0000313" key="5">
    <source>
        <dbReference type="Proteomes" id="UP000663828"/>
    </source>
</evidence>
<dbReference type="GO" id="GO:0005737">
    <property type="term" value="C:cytoplasm"/>
    <property type="evidence" value="ECO:0007669"/>
    <property type="project" value="TreeGrafter"/>
</dbReference>
<evidence type="ECO:0000259" key="2">
    <source>
        <dbReference type="Pfam" id="PF05368"/>
    </source>
</evidence>
<dbReference type="EMBL" id="CAJNOJ010000925">
    <property type="protein sequence ID" value="CAF1534078.1"/>
    <property type="molecule type" value="Genomic_DNA"/>
</dbReference>
<evidence type="ECO:0000313" key="3">
    <source>
        <dbReference type="EMBL" id="CAF1534078.1"/>
    </source>
</evidence>
<dbReference type="Proteomes" id="UP000663828">
    <property type="component" value="Unassembled WGS sequence"/>
</dbReference>
<feature type="domain" description="NmrA-like" evidence="2">
    <location>
        <begin position="8"/>
        <end position="87"/>
    </location>
</feature>
<evidence type="ECO:0000313" key="4">
    <source>
        <dbReference type="EMBL" id="CAF1662556.1"/>
    </source>
</evidence>
<evidence type="ECO:0000313" key="6">
    <source>
        <dbReference type="Proteomes" id="UP000663852"/>
    </source>
</evidence>
<dbReference type="Pfam" id="PF05368">
    <property type="entry name" value="NmrA"/>
    <property type="match status" value="1"/>
</dbReference>
<dbReference type="InterPro" id="IPR036291">
    <property type="entry name" value="NAD(P)-bd_dom_sf"/>
</dbReference>
<keyword evidence="5" id="KW-1185">Reference proteome</keyword>
<dbReference type="AlphaFoldDB" id="A0A815VKG3"/>
<dbReference type="InterPro" id="IPR051783">
    <property type="entry name" value="NAD(P)-dependent_oxidoreduct"/>
</dbReference>
<dbReference type="SUPFAM" id="SSF51735">
    <property type="entry name" value="NAD(P)-binding Rossmann-fold domains"/>
    <property type="match status" value="1"/>
</dbReference>
<dbReference type="PANTHER" id="PTHR48079:SF6">
    <property type="entry name" value="NAD(P)-BINDING DOMAIN-CONTAINING PROTEIN-RELATED"/>
    <property type="match status" value="1"/>
</dbReference>
<gene>
    <name evidence="3" type="ORF">EDS130_LOCUS44807</name>
    <name evidence="4" type="ORF">XAT740_LOCUS57155</name>
</gene>
<protein>
    <recommendedName>
        <fullName evidence="2">NmrA-like domain-containing protein</fullName>
    </recommendedName>
</protein>
<dbReference type="EMBL" id="CAJNOR010011611">
    <property type="protein sequence ID" value="CAF1662556.1"/>
    <property type="molecule type" value="Genomic_DNA"/>
</dbReference>
<dbReference type="Proteomes" id="UP000663852">
    <property type="component" value="Unassembled WGS sequence"/>
</dbReference>
<dbReference type="OrthoDB" id="10262413at2759"/>
<feature type="compositionally biased region" description="Polar residues" evidence="1">
    <location>
        <begin position="85"/>
        <end position="103"/>
    </location>
</feature>
<dbReference type="InterPro" id="IPR008030">
    <property type="entry name" value="NmrA-like"/>
</dbReference>
<evidence type="ECO:0000256" key="1">
    <source>
        <dbReference type="SAM" id="MobiDB-lite"/>
    </source>
</evidence>
<feature type="region of interest" description="Disordered" evidence="1">
    <location>
        <begin position="85"/>
        <end position="110"/>
    </location>
</feature>
<dbReference type="GO" id="GO:0004029">
    <property type="term" value="F:aldehyde dehydrogenase (NAD+) activity"/>
    <property type="evidence" value="ECO:0007669"/>
    <property type="project" value="TreeGrafter"/>
</dbReference>